<gene>
    <name evidence="1" type="ORF">CAUS1442_LOCUS2001</name>
</gene>
<protein>
    <submittedName>
        <fullName evidence="1">Uncharacterized protein</fullName>
    </submittedName>
</protein>
<reference evidence="1" key="1">
    <citation type="submission" date="2021-01" db="EMBL/GenBank/DDBJ databases">
        <authorList>
            <person name="Corre E."/>
            <person name="Pelletier E."/>
            <person name="Niang G."/>
            <person name="Scheremetjew M."/>
            <person name="Finn R."/>
            <person name="Kale V."/>
            <person name="Holt S."/>
            <person name="Cochrane G."/>
            <person name="Meng A."/>
            <person name="Brown T."/>
            <person name="Cohen L."/>
        </authorList>
    </citation>
    <scope>NUCLEOTIDE SEQUENCE</scope>
    <source>
        <strain evidence="1">CCMP3328</strain>
    </source>
</reference>
<dbReference type="EMBL" id="HBEF01003141">
    <property type="protein sequence ID" value="CAD8329903.1"/>
    <property type="molecule type" value="Transcribed_RNA"/>
</dbReference>
<organism evidence="1">
    <name type="scientific">Craspedostauros australis</name>
    <dbReference type="NCBI Taxonomy" id="1486917"/>
    <lineage>
        <taxon>Eukaryota</taxon>
        <taxon>Sar</taxon>
        <taxon>Stramenopiles</taxon>
        <taxon>Ochrophyta</taxon>
        <taxon>Bacillariophyta</taxon>
        <taxon>Bacillariophyceae</taxon>
        <taxon>Bacillariophycidae</taxon>
        <taxon>Naviculales</taxon>
        <taxon>Naviculaceae</taxon>
        <taxon>Craspedostauros</taxon>
    </lineage>
</organism>
<accession>A0A7R9WN76</accession>
<proteinExistence type="predicted"/>
<evidence type="ECO:0000313" key="1">
    <source>
        <dbReference type="EMBL" id="CAD8329903.1"/>
    </source>
</evidence>
<dbReference type="AlphaFoldDB" id="A0A7R9WN76"/>
<sequence>MRRNAARRNRGLPHGSIPYTGILSPALMSLLPLLLPSWSIQYHNTILLEVMSGTFDAKEEDVERRRQVSNTKCPRWWCWCLWQPQGTKHRRATRARTTSYRVLLHVFGLFRVVSSPCFQCTNSGAFHLGSFHDCFAASTHESNIISAKHVSST</sequence>
<name>A0A7R9WN76_9STRA</name>